<evidence type="ECO:0000259" key="1">
    <source>
        <dbReference type="PROSITE" id="PS51502"/>
    </source>
</evidence>
<dbReference type="RefSeq" id="WP_068245757.1">
    <property type="nucleotide sequence ID" value="NZ_LPUY01000080.1"/>
</dbReference>
<accession>A0A132BVB6</accession>
<dbReference type="Pfam" id="PF07876">
    <property type="entry name" value="Dabb"/>
    <property type="match status" value="1"/>
</dbReference>
<dbReference type="Gene3D" id="3.30.70.100">
    <property type="match status" value="1"/>
</dbReference>
<dbReference type="PROSITE" id="PS51502">
    <property type="entry name" value="S_R_A_B_BARREL"/>
    <property type="match status" value="1"/>
</dbReference>
<protein>
    <submittedName>
        <fullName evidence="2">Stress responsive A/B barrel domain protein</fullName>
    </submittedName>
</protein>
<evidence type="ECO:0000313" key="2">
    <source>
        <dbReference type="EMBL" id="KUP91992.1"/>
    </source>
</evidence>
<dbReference type="Proteomes" id="UP000068382">
    <property type="component" value="Unassembled WGS sequence"/>
</dbReference>
<keyword evidence="3" id="KW-1185">Reference proteome</keyword>
<dbReference type="AlphaFoldDB" id="A0A132BVB6"/>
<dbReference type="SUPFAM" id="SSF54909">
    <property type="entry name" value="Dimeric alpha+beta barrel"/>
    <property type="match status" value="1"/>
</dbReference>
<dbReference type="OrthoDB" id="9816070at2"/>
<dbReference type="InterPro" id="IPR013097">
    <property type="entry name" value="Dabb"/>
</dbReference>
<dbReference type="SMART" id="SM00886">
    <property type="entry name" value="Dabb"/>
    <property type="match status" value="1"/>
</dbReference>
<comment type="caution">
    <text evidence="2">The sequence shown here is derived from an EMBL/GenBank/DDBJ whole genome shotgun (WGS) entry which is preliminary data.</text>
</comment>
<name>A0A132BVB6_9RHOB</name>
<sequence length="103" mass="11187">MILHCVFCNLRADAPPAAVTTVLEQLRRFSLSLYGVVAFDAGPNRDFEMKSQQVDTGFVIRFETAAALEAYAVHPTHRSLGRELAALCTGGGDGIVVYDLEVD</sequence>
<gene>
    <name evidence="2" type="ORF">TRIHO_31750</name>
</gene>
<dbReference type="EMBL" id="LPUY01000080">
    <property type="protein sequence ID" value="KUP91992.1"/>
    <property type="molecule type" value="Genomic_DNA"/>
</dbReference>
<reference evidence="2 3" key="1">
    <citation type="submission" date="2015-12" db="EMBL/GenBank/DDBJ databases">
        <title>Genome sequence of the marine Rhodobacteraceae strain O3.65, Candidatus Tritonibacter horizontis.</title>
        <authorList>
            <person name="Poehlein A."/>
            <person name="Giebel H.A."/>
            <person name="Voget S."/>
            <person name="Brinkhoff T."/>
        </authorList>
    </citation>
    <scope>NUCLEOTIDE SEQUENCE [LARGE SCALE GENOMIC DNA]</scope>
    <source>
        <strain evidence="2 3">O3.65</strain>
    </source>
</reference>
<feature type="domain" description="Stress-response A/B barrel" evidence="1">
    <location>
        <begin position="2"/>
        <end position="100"/>
    </location>
</feature>
<proteinExistence type="predicted"/>
<evidence type="ECO:0000313" key="3">
    <source>
        <dbReference type="Proteomes" id="UP000068382"/>
    </source>
</evidence>
<organism evidence="2 3">
    <name type="scientific">Tritonibacter horizontis</name>
    <dbReference type="NCBI Taxonomy" id="1768241"/>
    <lineage>
        <taxon>Bacteria</taxon>
        <taxon>Pseudomonadati</taxon>
        <taxon>Pseudomonadota</taxon>
        <taxon>Alphaproteobacteria</taxon>
        <taxon>Rhodobacterales</taxon>
        <taxon>Paracoccaceae</taxon>
        <taxon>Tritonibacter</taxon>
    </lineage>
</organism>
<dbReference type="InterPro" id="IPR011008">
    <property type="entry name" value="Dimeric_a/b-barrel"/>
</dbReference>